<sequence>MNAVPIMKVFSDKSTLLCARKSEEEGRREGFQQHYSKSGGDESVPVEELNLKYVLVTEGGLQGQQNTLLRVTLSHLRQ</sequence>
<gene>
    <name evidence="2" type="ORF">NEZAVI_LOCUS15318</name>
</gene>
<organism evidence="2 3">
    <name type="scientific">Nezara viridula</name>
    <name type="common">Southern green stink bug</name>
    <name type="synonym">Cimex viridulus</name>
    <dbReference type="NCBI Taxonomy" id="85310"/>
    <lineage>
        <taxon>Eukaryota</taxon>
        <taxon>Metazoa</taxon>
        <taxon>Ecdysozoa</taxon>
        <taxon>Arthropoda</taxon>
        <taxon>Hexapoda</taxon>
        <taxon>Insecta</taxon>
        <taxon>Pterygota</taxon>
        <taxon>Neoptera</taxon>
        <taxon>Paraneoptera</taxon>
        <taxon>Hemiptera</taxon>
        <taxon>Heteroptera</taxon>
        <taxon>Panheteroptera</taxon>
        <taxon>Pentatomomorpha</taxon>
        <taxon>Pentatomoidea</taxon>
        <taxon>Pentatomidae</taxon>
        <taxon>Pentatominae</taxon>
        <taxon>Nezara</taxon>
    </lineage>
</organism>
<protein>
    <submittedName>
        <fullName evidence="2">Uncharacterized protein</fullName>
    </submittedName>
</protein>
<reference evidence="2" key="1">
    <citation type="submission" date="2022-01" db="EMBL/GenBank/DDBJ databases">
        <authorList>
            <person name="King R."/>
        </authorList>
    </citation>
    <scope>NUCLEOTIDE SEQUENCE</scope>
</reference>
<evidence type="ECO:0000313" key="3">
    <source>
        <dbReference type="Proteomes" id="UP001152798"/>
    </source>
</evidence>
<accession>A0A9P0HRG2</accession>
<feature type="region of interest" description="Disordered" evidence="1">
    <location>
        <begin position="23"/>
        <end position="43"/>
    </location>
</feature>
<evidence type="ECO:0000256" key="1">
    <source>
        <dbReference type="SAM" id="MobiDB-lite"/>
    </source>
</evidence>
<name>A0A9P0HRG2_NEZVI</name>
<keyword evidence="3" id="KW-1185">Reference proteome</keyword>
<proteinExistence type="predicted"/>
<dbReference type="AlphaFoldDB" id="A0A9P0HRG2"/>
<evidence type="ECO:0000313" key="2">
    <source>
        <dbReference type="EMBL" id="CAH1407641.1"/>
    </source>
</evidence>
<dbReference type="Proteomes" id="UP001152798">
    <property type="component" value="Chromosome 7"/>
</dbReference>
<dbReference type="EMBL" id="OV725083">
    <property type="protein sequence ID" value="CAH1407641.1"/>
    <property type="molecule type" value="Genomic_DNA"/>
</dbReference>